<proteinExistence type="predicted"/>
<reference evidence="2 3" key="1">
    <citation type="submission" date="2018-06" db="EMBL/GenBank/DDBJ databases">
        <authorList>
            <consortium name="Pathogen Informatics"/>
            <person name="Doyle S."/>
        </authorList>
    </citation>
    <scope>NUCLEOTIDE SEQUENCE [LARGE SCALE GENOMIC DNA]</scope>
    <source>
        <strain evidence="2 3">NCTC12112</strain>
    </source>
</reference>
<dbReference type="Proteomes" id="UP000249008">
    <property type="component" value="Chromosome 1"/>
</dbReference>
<keyword evidence="1" id="KW-0732">Signal</keyword>
<dbReference type="RefSeq" id="WP_005980793.1">
    <property type="nucleotide sequence ID" value="NZ_BAABXY010000001.1"/>
</dbReference>
<organism evidence="2 3">
    <name type="scientific">Fusobacterium ulcerans</name>
    <dbReference type="NCBI Taxonomy" id="861"/>
    <lineage>
        <taxon>Bacteria</taxon>
        <taxon>Fusobacteriati</taxon>
        <taxon>Fusobacteriota</taxon>
        <taxon>Fusobacteriia</taxon>
        <taxon>Fusobacteriales</taxon>
        <taxon>Fusobacteriaceae</taxon>
        <taxon>Fusobacterium</taxon>
    </lineage>
</organism>
<evidence type="ECO:0000256" key="1">
    <source>
        <dbReference type="SAM" id="SignalP"/>
    </source>
</evidence>
<sequence>MRKFLSSVFVVIFSSLVFANNDGLGIVSDEDFKKVGVSQENIEKAKGMVGKVSTNYKMLLLEKKQLELEVNKYVLEGPENNIEQIDKLFDKMGQIEASILKDRIRSQIEMQKYITQEQYMKARDIAIRRINDEQRLLNNK</sequence>
<feature type="signal peptide" evidence="1">
    <location>
        <begin position="1"/>
        <end position="19"/>
    </location>
</feature>
<name>A0AAX1TST9_9FUSO</name>
<evidence type="ECO:0000313" key="3">
    <source>
        <dbReference type="Proteomes" id="UP000249008"/>
    </source>
</evidence>
<dbReference type="GeneID" id="78453880"/>
<feature type="chain" id="PRO_5043298117" evidence="1">
    <location>
        <begin position="20"/>
        <end position="140"/>
    </location>
</feature>
<gene>
    <name evidence="2" type="ORF">NCTC12112_02602</name>
</gene>
<dbReference type="KEGG" id="ful:C4N20_03595"/>
<protein>
    <submittedName>
        <fullName evidence="2">Uncharacterized protein</fullName>
    </submittedName>
</protein>
<accession>A0AAX1TST9</accession>
<evidence type="ECO:0000313" key="2">
    <source>
        <dbReference type="EMBL" id="SQJ11147.1"/>
    </source>
</evidence>
<dbReference type="EMBL" id="LS483487">
    <property type="protein sequence ID" value="SQJ11147.1"/>
    <property type="molecule type" value="Genomic_DNA"/>
</dbReference>
<dbReference type="AlphaFoldDB" id="A0AAX1TST9"/>